<gene>
    <name evidence="1" type="ORF">RYX45_23495</name>
</gene>
<evidence type="ECO:0000313" key="1">
    <source>
        <dbReference type="EMBL" id="MDV2888131.1"/>
    </source>
</evidence>
<evidence type="ECO:0008006" key="3">
    <source>
        <dbReference type="Google" id="ProtNLM"/>
    </source>
</evidence>
<dbReference type="AlphaFoldDB" id="A0AAJ2NT97"/>
<evidence type="ECO:0000313" key="2">
    <source>
        <dbReference type="Proteomes" id="UP001285636"/>
    </source>
</evidence>
<accession>A0AAJ2NT97</accession>
<name>A0AAJ2NT97_ALKPS</name>
<dbReference type="EMBL" id="JAWJAY010000977">
    <property type="protein sequence ID" value="MDV2888131.1"/>
    <property type="molecule type" value="Genomic_DNA"/>
</dbReference>
<reference evidence="1" key="1">
    <citation type="submission" date="2023-10" db="EMBL/GenBank/DDBJ databases">
        <title>Screening of Alkalihalophilus pseudofirmusBZ-TG-HK211 and Its Alleviation of Salt Stress on Rapeseed Growth.</title>
        <authorList>
            <person name="Zhao B."/>
            <person name="Guo T."/>
        </authorList>
    </citation>
    <scope>NUCLEOTIDE SEQUENCE</scope>
    <source>
        <strain evidence="1">BZ-TG-HK211</strain>
    </source>
</reference>
<dbReference type="Proteomes" id="UP001285636">
    <property type="component" value="Unassembled WGS sequence"/>
</dbReference>
<protein>
    <recommendedName>
        <fullName evidence="3">Zinc finger, CCHC-type, retrotransposon Gag domain protein</fullName>
    </recommendedName>
</protein>
<sequence length="69" mass="8156">LERFHKQKPRVFRSAASPTDAEDWISHMEKIFVVLECSDNHRVKLAAFKLEGDAYRWWDSWKVANGLTH</sequence>
<organism evidence="1 2">
    <name type="scientific">Alkalihalophilus pseudofirmus</name>
    <name type="common">Bacillus pseudofirmus</name>
    <dbReference type="NCBI Taxonomy" id="79885"/>
    <lineage>
        <taxon>Bacteria</taxon>
        <taxon>Bacillati</taxon>
        <taxon>Bacillota</taxon>
        <taxon>Bacilli</taxon>
        <taxon>Bacillales</taxon>
        <taxon>Bacillaceae</taxon>
        <taxon>Alkalihalophilus</taxon>
    </lineage>
</organism>
<proteinExistence type="predicted"/>
<dbReference type="RefSeq" id="WP_323468155.1">
    <property type="nucleotide sequence ID" value="NZ_JAWJAY010000977.1"/>
</dbReference>
<feature type="non-terminal residue" evidence="1">
    <location>
        <position position="1"/>
    </location>
</feature>
<comment type="caution">
    <text evidence="1">The sequence shown here is derived from an EMBL/GenBank/DDBJ whole genome shotgun (WGS) entry which is preliminary data.</text>
</comment>